<dbReference type="OrthoDB" id="5870811at2759"/>
<name>A0A8S1E6Y6_9PELO</name>
<evidence type="ECO:0000313" key="3">
    <source>
        <dbReference type="EMBL" id="CAB3399542.1"/>
    </source>
</evidence>
<organism evidence="3 4">
    <name type="scientific">Caenorhabditis bovis</name>
    <dbReference type="NCBI Taxonomy" id="2654633"/>
    <lineage>
        <taxon>Eukaryota</taxon>
        <taxon>Metazoa</taxon>
        <taxon>Ecdysozoa</taxon>
        <taxon>Nematoda</taxon>
        <taxon>Chromadorea</taxon>
        <taxon>Rhabditida</taxon>
        <taxon>Rhabditina</taxon>
        <taxon>Rhabditomorpha</taxon>
        <taxon>Rhabditoidea</taxon>
        <taxon>Rhabditidae</taxon>
        <taxon>Peloderinae</taxon>
        <taxon>Caenorhabditis</taxon>
    </lineage>
</organism>
<proteinExistence type="predicted"/>
<reference evidence="3 4" key="1">
    <citation type="submission" date="2020-04" db="EMBL/GenBank/DDBJ databases">
        <authorList>
            <person name="Laetsch R D."/>
            <person name="Stevens L."/>
            <person name="Kumar S."/>
            <person name="Blaxter L. M."/>
        </authorList>
    </citation>
    <scope>NUCLEOTIDE SEQUENCE [LARGE SCALE GENOMIC DNA]</scope>
</reference>
<evidence type="ECO:0000256" key="2">
    <source>
        <dbReference type="SAM" id="SignalP"/>
    </source>
</evidence>
<feature type="region of interest" description="Disordered" evidence="1">
    <location>
        <begin position="115"/>
        <end position="140"/>
    </location>
</feature>
<feature type="compositionally biased region" description="Basic residues" evidence="1">
    <location>
        <begin position="129"/>
        <end position="140"/>
    </location>
</feature>
<keyword evidence="4" id="KW-1185">Reference proteome</keyword>
<dbReference type="Proteomes" id="UP000494206">
    <property type="component" value="Unassembled WGS sequence"/>
</dbReference>
<sequence>MRKWYAFIILADCLFMTTAIPTRVSETNIAKTSLFLRKRIPHPRRHKRMERSLFPFAEDSPFPFLSLNTCKNPNSMRQTMACPSHSGSTKEICIDAFALCDNLMDCPGGDFELEEGDNDYEDDEPEHFHHAHRNRKKRAYYHHRKRFEHKRS</sequence>
<dbReference type="AlphaFoldDB" id="A0A8S1E6Y6"/>
<protein>
    <submittedName>
        <fullName evidence="3">Uncharacterized protein</fullName>
    </submittedName>
</protein>
<comment type="caution">
    <text evidence="3">The sequence shown here is derived from an EMBL/GenBank/DDBJ whole genome shotgun (WGS) entry which is preliminary data.</text>
</comment>
<evidence type="ECO:0000313" key="4">
    <source>
        <dbReference type="Proteomes" id="UP000494206"/>
    </source>
</evidence>
<feature type="signal peptide" evidence="2">
    <location>
        <begin position="1"/>
        <end position="19"/>
    </location>
</feature>
<keyword evidence="2" id="KW-0732">Signal</keyword>
<accession>A0A8S1E6Y6</accession>
<dbReference type="EMBL" id="CADEPM010000002">
    <property type="protein sequence ID" value="CAB3399542.1"/>
    <property type="molecule type" value="Genomic_DNA"/>
</dbReference>
<feature type="compositionally biased region" description="Acidic residues" evidence="1">
    <location>
        <begin position="115"/>
        <end position="125"/>
    </location>
</feature>
<gene>
    <name evidence="3" type="ORF">CBOVIS_LOCUS2642</name>
</gene>
<feature type="chain" id="PRO_5035738345" evidence="2">
    <location>
        <begin position="20"/>
        <end position="152"/>
    </location>
</feature>
<evidence type="ECO:0000256" key="1">
    <source>
        <dbReference type="SAM" id="MobiDB-lite"/>
    </source>
</evidence>